<dbReference type="SUPFAM" id="SSF53098">
    <property type="entry name" value="Ribonuclease H-like"/>
    <property type="match status" value="1"/>
</dbReference>
<dbReference type="Gene3D" id="3.30.420.10">
    <property type="entry name" value="Ribonuclease H-like superfamily/Ribonuclease H"/>
    <property type="match status" value="1"/>
</dbReference>
<evidence type="ECO:0000313" key="3">
    <source>
        <dbReference type="EMBL" id="KAK0594663.1"/>
    </source>
</evidence>
<organism evidence="3 4">
    <name type="scientific">Acer saccharum</name>
    <name type="common">Sugar maple</name>
    <dbReference type="NCBI Taxonomy" id="4024"/>
    <lineage>
        <taxon>Eukaryota</taxon>
        <taxon>Viridiplantae</taxon>
        <taxon>Streptophyta</taxon>
        <taxon>Embryophyta</taxon>
        <taxon>Tracheophyta</taxon>
        <taxon>Spermatophyta</taxon>
        <taxon>Magnoliopsida</taxon>
        <taxon>eudicotyledons</taxon>
        <taxon>Gunneridae</taxon>
        <taxon>Pentapetalae</taxon>
        <taxon>rosids</taxon>
        <taxon>malvids</taxon>
        <taxon>Sapindales</taxon>
        <taxon>Sapindaceae</taxon>
        <taxon>Hippocastanoideae</taxon>
        <taxon>Acereae</taxon>
        <taxon>Acer</taxon>
    </lineage>
</organism>
<keyword evidence="1" id="KW-0175">Coiled coil</keyword>
<dbReference type="PROSITE" id="PS50994">
    <property type="entry name" value="INTEGRASE"/>
    <property type="match status" value="1"/>
</dbReference>
<dbReference type="InterPro" id="IPR001584">
    <property type="entry name" value="Integrase_cat-core"/>
</dbReference>
<dbReference type="InterPro" id="IPR036397">
    <property type="entry name" value="RNaseH_sf"/>
</dbReference>
<comment type="caution">
    <text evidence="3">The sequence shown here is derived from an EMBL/GenBank/DDBJ whole genome shotgun (WGS) entry which is preliminary data.</text>
</comment>
<feature type="domain" description="Integrase catalytic" evidence="2">
    <location>
        <begin position="118"/>
        <end position="279"/>
    </location>
</feature>
<dbReference type="GO" id="GO:0015074">
    <property type="term" value="P:DNA integration"/>
    <property type="evidence" value="ECO:0007669"/>
    <property type="project" value="InterPro"/>
</dbReference>
<evidence type="ECO:0000256" key="1">
    <source>
        <dbReference type="SAM" id="Coils"/>
    </source>
</evidence>
<dbReference type="GO" id="GO:0003676">
    <property type="term" value="F:nucleic acid binding"/>
    <property type="evidence" value="ECO:0007669"/>
    <property type="project" value="InterPro"/>
</dbReference>
<accession>A0AA39SPQ7</accession>
<keyword evidence="4" id="KW-1185">Reference proteome</keyword>
<proteinExistence type="predicted"/>
<evidence type="ECO:0000313" key="4">
    <source>
        <dbReference type="Proteomes" id="UP001168877"/>
    </source>
</evidence>
<dbReference type="AlphaFoldDB" id="A0AA39SPQ7"/>
<dbReference type="Pfam" id="PF00665">
    <property type="entry name" value="rve"/>
    <property type="match status" value="1"/>
</dbReference>
<gene>
    <name evidence="3" type="ORF">LWI29_004811</name>
</gene>
<dbReference type="InterPro" id="IPR012337">
    <property type="entry name" value="RNaseH-like_sf"/>
</dbReference>
<name>A0AA39SPQ7_ACESA</name>
<protein>
    <recommendedName>
        <fullName evidence="2">Integrase catalytic domain-containing protein</fullName>
    </recommendedName>
</protein>
<dbReference type="PANTHER" id="PTHR48475:SF2">
    <property type="entry name" value="RIBONUCLEASE H"/>
    <property type="match status" value="1"/>
</dbReference>
<reference evidence="3" key="1">
    <citation type="journal article" date="2022" name="Plant J.">
        <title>Strategies of tolerance reflected in two North American maple genomes.</title>
        <authorList>
            <person name="McEvoy S.L."/>
            <person name="Sezen U.U."/>
            <person name="Trouern-Trend A."/>
            <person name="McMahon S.M."/>
            <person name="Schaberg P.G."/>
            <person name="Yang J."/>
            <person name="Wegrzyn J.L."/>
            <person name="Swenson N.G."/>
        </authorList>
    </citation>
    <scope>NUCLEOTIDE SEQUENCE</scope>
    <source>
        <strain evidence="3">NS2018</strain>
    </source>
</reference>
<reference evidence="3" key="2">
    <citation type="submission" date="2023-06" db="EMBL/GenBank/DDBJ databases">
        <authorList>
            <person name="Swenson N.G."/>
            <person name="Wegrzyn J.L."/>
            <person name="Mcevoy S.L."/>
        </authorList>
    </citation>
    <scope>NUCLEOTIDE SEQUENCE</scope>
    <source>
        <strain evidence="3">NS2018</strain>
        <tissue evidence="3">Leaf</tissue>
    </source>
</reference>
<sequence>MIRLLQPSIVKSKEVGAVFSERDSWITPIKEYLVNDILPSDPLEAKRLKYRATRYSVLNGELYKMGYSRALQRCVGPEEAEGFLLANIFTDAKRVAARCEACQKIANNIRQPPELLQSITSPWPFTMWGIDLIGPMPTAAGGAKHAIVAVDYFTKWVEAEPLVHIIEANTISFVKKNILYRFGIPNTIITDNGTQFDGKKFRELCDKYGINNYYASPAHPQTNGQTEAVNKIIKHNLKAKLAAKKGSWADKLPQVLWAYRTTERGSTGETPYSMAYGAEAVIPVETSFSSPRVQLFQLELNIDMLICGLDELEERRERAQIRNTAYQQRVARYYNSHVRERRFAFSDLVLKRVSLGTRDKAAGSLADKWEGPYQITGIAGHEAYRITR</sequence>
<dbReference type="Proteomes" id="UP001168877">
    <property type="component" value="Unassembled WGS sequence"/>
</dbReference>
<evidence type="ECO:0000259" key="2">
    <source>
        <dbReference type="PROSITE" id="PS50994"/>
    </source>
</evidence>
<dbReference type="EMBL" id="JAUESC010000016">
    <property type="protein sequence ID" value="KAK0594663.1"/>
    <property type="molecule type" value="Genomic_DNA"/>
</dbReference>
<feature type="coiled-coil region" evidence="1">
    <location>
        <begin position="295"/>
        <end position="329"/>
    </location>
</feature>
<dbReference type="PANTHER" id="PTHR48475">
    <property type="entry name" value="RIBONUCLEASE H"/>
    <property type="match status" value="1"/>
</dbReference>